<evidence type="ECO:0000313" key="2">
    <source>
        <dbReference type="Proteomes" id="UP001148662"/>
    </source>
</evidence>
<keyword evidence="2" id="KW-1185">Reference proteome</keyword>
<gene>
    <name evidence="1" type="ORF">NM688_g6372</name>
</gene>
<accession>A0ACC1SH03</accession>
<evidence type="ECO:0000313" key="1">
    <source>
        <dbReference type="EMBL" id="KAJ3539365.1"/>
    </source>
</evidence>
<protein>
    <submittedName>
        <fullName evidence="1">Uncharacterized protein</fullName>
    </submittedName>
</protein>
<name>A0ACC1SH03_9APHY</name>
<dbReference type="Proteomes" id="UP001148662">
    <property type="component" value="Unassembled WGS sequence"/>
</dbReference>
<comment type="caution">
    <text evidence="1">The sequence shown here is derived from an EMBL/GenBank/DDBJ whole genome shotgun (WGS) entry which is preliminary data.</text>
</comment>
<proteinExistence type="predicted"/>
<reference evidence="1" key="1">
    <citation type="submission" date="2022-07" db="EMBL/GenBank/DDBJ databases">
        <title>Genome Sequence of Phlebia brevispora.</title>
        <authorList>
            <person name="Buettner E."/>
        </authorList>
    </citation>
    <scope>NUCLEOTIDE SEQUENCE</scope>
    <source>
        <strain evidence="1">MPL23</strain>
    </source>
</reference>
<sequence length="341" mass="38822">MYSELLLKNLTASTILQTLENIFLDDCLIGPRVLDALAHVQSLVAVDLQGCSVSWESFDRDYSGLQRQGWRKLSVTRLREYSFVDRPSTFIPQLSRLVDHDHMTHVHTDYSSTSLIRQLFEVERVSTADLRSVEVESSDSHLLVSPLANHIVRARNLDHLTFYTPRNTPEDEWLSIIVEFSGQKEAEQLRFTANVYNLNSCAHGADWDIAGVQRILDAWTPSRPVNLVFDFSPFSNFVERADIPPAFVQSILKLFARSKDVAEPGIRALYTYATEMRMKVECNQADGRFRGLADYWERTFSSVNLRTFIDSALDNEFPSLTHVVVEGLVPSFQLSLPMVSL</sequence>
<dbReference type="EMBL" id="JANHOG010001304">
    <property type="protein sequence ID" value="KAJ3539365.1"/>
    <property type="molecule type" value="Genomic_DNA"/>
</dbReference>
<organism evidence="1 2">
    <name type="scientific">Phlebia brevispora</name>
    <dbReference type="NCBI Taxonomy" id="194682"/>
    <lineage>
        <taxon>Eukaryota</taxon>
        <taxon>Fungi</taxon>
        <taxon>Dikarya</taxon>
        <taxon>Basidiomycota</taxon>
        <taxon>Agaricomycotina</taxon>
        <taxon>Agaricomycetes</taxon>
        <taxon>Polyporales</taxon>
        <taxon>Meruliaceae</taxon>
        <taxon>Phlebia</taxon>
    </lineage>
</organism>